<organism evidence="14 15">
    <name type="scientific">Chryseosolibacter histidini</name>
    <dbReference type="NCBI Taxonomy" id="2782349"/>
    <lineage>
        <taxon>Bacteria</taxon>
        <taxon>Pseudomonadati</taxon>
        <taxon>Bacteroidota</taxon>
        <taxon>Cytophagia</taxon>
        <taxon>Cytophagales</taxon>
        <taxon>Chryseotaleaceae</taxon>
        <taxon>Chryseosolibacter</taxon>
    </lineage>
</organism>
<comment type="function">
    <text evidence="13">Mediates influx of magnesium ions.</text>
</comment>
<accession>A0AAP2DLK6</accession>
<dbReference type="NCBIfam" id="TIGR00383">
    <property type="entry name" value="corA"/>
    <property type="match status" value="1"/>
</dbReference>
<comment type="similarity">
    <text evidence="2 13">Belongs to the CorA metal ion transporter (MIT) (TC 1.A.35) family.</text>
</comment>
<evidence type="ECO:0000256" key="12">
    <source>
        <dbReference type="ARBA" id="ARBA00034269"/>
    </source>
</evidence>
<evidence type="ECO:0000256" key="3">
    <source>
        <dbReference type="ARBA" id="ARBA00019439"/>
    </source>
</evidence>
<evidence type="ECO:0000256" key="6">
    <source>
        <dbReference type="ARBA" id="ARBA00022519"/>
    </source>
</evidence>
<name>A0AAP2DLK6_9BACT</name>
<dbReference type="Pfam" id="PF01544">
    <property type="entry name" value="CorA"/>
    <property type="match status" value="1"/>
</dbReference>
<feature type="transmembrane region" description="Helical" evidence="13">
    <location>
        <begin position="289"/>
        <end position="310"/>
    </location>
</feature>
<keyword evidence="8 13" id="KW-0460">Magnesium</keyword>
<protein>
    <recommendedName>
        <fullName evidence="3 13">Magnesium transport protein CorA</fullName>
    </recommendedName>
</protein>
<reference evidence="14 15" key="1">
    <citation type="submission" date="2021-05" db="EMBL/GenBank/DDBJ databases">
        <title>A Polyphasic approach of four new species of the genus Ohtaekwangia: Ohtaekwangia histidinii sp. nov., Ohtaekwangia cretensis sp. nov., Ohtaekwangia indiensis sp. nov., Ohtaekwangia reichenbachii sp. nov. from diverse environment.</title>
        <authorList>
            <person name="Octaviana S."/>
        </authorList>
    </citation>
    <scope>NUCLEOTIDE SEQUENCE [LARGE SCALE GENOMIC DNA]</scope>
    <source>
        <strain evidence="14 15">PWU4</strain>
    </source>
</reference>
<evidence type="ECO:0000256" key="4">
    <source>
        <dbReference type="ARBA" id="ARBA00022448"/>
    </source>
</evidence>
<dbReference type="GO" id="GO:0015095">
    <property type="term" value="F:magnesium ion transmembrane transporter activity"/>
    <property type="evidence" value="ECO:0007669"/>
    <property type="project" value="UniProtKB-UniRule"/>
</dbReference>
<dbReference type="PANTHER" id="PTHR47685">
    <property type="entry name" value="MAGNESIUM TRANSPORT PROTEIN CORA"/>
    <property type="match status" value="1"/>
</dbReference>
<dbReference type="InterPro" id="IPR050829">
    <property type="entry name" value="CorA_MIT"/>
</dbReference>
<dbReference type="PANTHER" id="PTHR47685:SF1">
    <property type="entry name" value="MAGNESIUM TRANSPORT PROTEIN CORA"/>
    <property type="match status" value="1"/>
</dbReference>
<evidence type="ECO:0000256" key="7">
    <source>
        <dbReference type="ARBA" id="ARBA00022692"/>
    </source>
</evidence>
<dbReference type="SUPFAM" id="SSF144083">
    <property type="entry name" value="Magnesium transport protein CorA, transmembrane region"/>
    <property type="match status" value="1"/>
</dbReference>
<dbReference type="Gene3D" id="1.20.58.340">
    <property type="entry name" value="Magnesium transport protein CorA, transmembrane region"/>
    <property type="match status" value="2"/>
</dbReference>
<keyword evidence="15" id="KW-1185">Reference proteome</keyword>
<evidence type="ECO:0000256" key="11">
    <source>
        <dbReference type="ARBA" id="ARBA00023136"/>
    </source>
</evidence>
<dbReference type="GO" id="GO:0015099">
    <property type="term" value="F:nickel cation transmembrane transporter activity"/>
    <property type="evidence" value="ECO:0007669"/>
    <property type="project" value="TreeGrafter"/>
</dbReference>
<evidence type="ECO:0000256" key="8">
    <source>
        <dbReference type="ARBA" id="ARBA00022842"/>
    </source>
</evidence>
<keyword evidence="5 13" id="KW-1003">Cell membrane</keyword>
<dbReference type="Gene3D" id="3.30.460.20">
    <property type="entry name" value="CorA soluble domain-like"/>
    <property type="match status" value="1"/>
</dbReference>
<dbReference type="InterPro" id="IPR045863">
    <property type="entry name" value="CorA_TM1_TM2"/>
</dbReference>
<comment type="subcellular location">
    <subcellularLocation>
        <location evidence="1">Cell inner membrane</location>
        <topology evidence="1">Multi-pass membrane protein</topology>
    </subcellularLocation>
    <subcellularLocation>
        <location evidence="13">Membrane</location>
        <topology evidence="13">Multi-pass membrane protein</topology>
    </subcellularLocation>
</comment>
<comment type="caution">
    <text evidence="14">The sequence shown here is derived from an EMBL/GenBank/DDBJ whole genome shotgun (WGS) entry which is preliminary data.</text>
</comment>
<evidence type="ECO:0000256" key="9">
    <source>
        <dbReference type="ARBA" id="ARBA00022989"/>
    </source>
</evidence>
<keyword evidence="11 13" id="KW-0472">Membrane</keyword>
<evidence type="ECO:0000256" key="2">
    <source>
        <dbReference type="ARBA" id="ARBA00009765"/>
    </source>
</evidence>
<evidence type="ECO:0000256" key="5">
    <source>
        <dbReference type="ARBA" id="ARBA00022475"/>
    </source>
</evidence>
<evidence type="ECO:0000256" key="10">
    <source>
        <dbReference type="ARBA" id="ARBA00023065"/>
    </source>
</evidence>
<evidence type="ECO:0000313" key="15">
    <source>
        <dbReference type="Proteomes" id="UP001319200"/>
    </source>
</evidence>
<dbReference type="Proteomes" id="UP001319200">
    <property type="component" value="Unassembled WGS sequence"/>
</dbReference>
<dbReference type="InterPro" id="IPR045861">
    <property type="entry name" value="CorA_cytoplasmic_dom"/>
</dbReference>
<keyword evidence="6" id="KW-0997">Cell inner membrane</keyword>
<dbReference type="InterPro" id="IPR004488">
    <property type="entry name" value="Mg/Co-transport_prot_CorA"/>
</dbReference>
<evidence type="ECO:0000256" key="1">
    <source>
        <dbReference type="ARBA" id="ARBA00004429"/>
    </source>
</evidence>
<proteinExistence type="inferred from homology"/>
<evidence type="ECO:0000256" key="13">
    <source>
        <dbReference type="RuleBase" id="RU362010"/>
    </source>
</evidence>
<dbReference type="SUPFAM" id="SSF143865">
    <property type="entry name" value="CorA soluble domain-like"/>
    <property type="match status" value="1"/>
</dbReference>
<evidence type="ECO:0000313" key="14">
    <source>
        <dbReference type="EMBL" id="MBT1698613.1"/>
    </source>
</evidence>
<dbReference type="FunFam" id="1.20.58.340:FF:000001">
    <property type="entry name" value="Magnesium transport protein CorA"/>
    <property type="match status" value="1"/>
</dbReference>
<sequence>MIRVYTISKGRIEQFKNPPLEDILEYNNIIWIDLQSPTQQERQFVETHYKIEFFTSQELQEIESSSRFLETDETIEINLGFVFSEVELQVQNVTFILKGNILFTYRQGDIKIFGEAVRRLKSMNTETKEHGLDIFLTILEARIDGDADLIEGINRKLNQLSKELLSQRSLQQDLLLGIARLQENVMLLHETITEKQRVVSSLIRIPEFNKIESERLTIIIKDIASLLQHSQFSSERLEYMQNTFLGLVNIEQNQVIKIFTVVTVVFMPPTLIASIYGMNFKHMPEIEWIAGYPIAIALMIFSSLAFLWFFKRKKWL</sequence>
<dbReference type="RefSeq" id="WP_254165089.1">
    <property type="nucleotide sequence ID" value="NZ_JAHESF010000016.1"/>
</dbReference>
<keyword evidence="7 13" id="KW-0812">Transmembrane</keyword>
<keyword evidence="10 13" id="KW-0406">Ion transport</keyword>
<keyword evidence="4 13" id="KW-0813">Transport</keyword>
<dbReference type="InterPro" id="IPR002523">
    <property type="entry name" value="MgTranspt_CorA/ZnTranspt_ZntB"/>
</dbReference>
<keyword evidence="9 13" id="KW-1133">Transmembrane helix</keyword>
<feature type="transmembrane region" description="Helical" evidence="13">
    <location>
        <begin position="255"/>
        <end position="277"/>
    </location>
</feature>
<gene>
    <name evidence="13 14" type="primary">corA</name>
    <name evidence="14" type="ORF">KK083_17100</name>
</gene>
<dbReference type="EMBL" id="JAHESF010000016">
    <property type="protein sequence ID" value="MBT1698613.1"/>
    <property type="molecule type" value="Genomic_DNA"/>
</dbReference>
<dbReference type="GO" id="GO:0015087">
    <property type="term" value="F:cobalt ion transmembrane transporter activity"/>
    <property type="evidence" value="ECO:0007669"/>
    <property type="project" value="UniProtKB-UniRule"/>
</dbReference>
<comment type="catalytic activity">
    <reaction evidence="12">
        <text>Mg(2+)(in) = Mg(2+)(out)</text>
        <dbReference type="Rhea" id="RHEA:29827"/>
        <dbReference type="ChEBI" id="CHEBI:18420"/>
    </reaction>
</comment>
<dbReference type="GO" id="GO:0005886">
    <property type="term" value="C:plasma membrane"/>
    <property type="evidence" value="ECO:0007669"/>
    <property type="project" value="UniProtKB-SubCell"/>
</dbReference>
<dbReference type="AlphaFoldDB" id="A0AAP2DLK6"/>